<proteinExistence type="predicted"/>
<evidence type="ECO:0008006" key="3">
    <source>
        <dbReference type="Google" id="ProtNLM"/>
    </source>
</evidence>
<dbReference type="GO" id="GO:0006313">
    <property type="term" value="P:DNA transposition"/>
    <property type="evidence" value="ECO:0007669"/>
    <property type="project" value="InterPro"/>
</dbReference>
<dbReference type="InterPro" id="IPR009057">
    <property type="entry name" value="Homeodomain-like_sf"/>
</dbReference>
<dbReference type="NCBIfam" id="NF047595">
    <property type="entry name" value="IS66_ISRel24_TnpA"/>
    <property type="match status" value="1"/>
</dbReference>
<dbReference type="AlphaFoldDB" id="A0A1D8AG93"/>
<dbReference type="GO" id="GO:0004803">
    <property type="term" value="F:transposase activity"/>
    <property type="evidence" value="ECO:0007669"/>
    <property type="project" value="InterPro"/>
</dbReference>
<organism evidence="1 2">
    <name type="scientific">Novosphingobium resinovorum</name>
    <dbReference type="NCBI Taxonomy" id="158500"/>
    <lineage>
        <taxon>Bacteria</taxon>
        <taxon>Pseudomonadati</taxon>
        <taxon>Pseudomonadota</taxon>
        <taxon>Alphaproteobacteria</taxon>
        <taxon>Sphingomonadales</taxon>
        <taxon>Sphingomonadaceae</taxon>
        <taxon>Novosphingobium</taxon>
    </lineage>
</organism>
<dbReference type="KEGG" id="nre:BES08_30075"/>
<geneLocation type="plasmid" evidence="1 2">
    <name>pSA3</name>
</geneLocation>
<evidence type="ECO:0000313" key="1">
    <source>
        <dbReference type="EMBL" id="AOR81128.1"/>
    </source>
</evidence>
<dbReference type="SUPFAM" id="SSF46689">
    <property type="entry name" value="Homeodomain-like"/>
    <property type="match status" value="1"/>
</dbReference>
<dbReference type="InterPro" id="IPR002514">
    <property type="entry name" value="Transposase_8"/>
</dbReference>
<keyword evidence="1" id="KW-0614">Plasmid</keyword>
<gene>
    <name evidence="1" type="ORF">BES08_30075</name>
</gene>
<keyword evidence="2" id="KW-1185">Reference proteome</keyword>
<evidence type="ECO:0000313" key="2">
    <source>
        <dbReference type="Proteomes" id="UP000094626"/>
    </source>
</evidence>
<dbReference type="GO" id="GO:0003677">
    <property type="term" value="F:DNA binding"/>
    <property type="evidence" value="ECO:0007669"/>
    <property type="project" value="InterPro"/>
</dbReference>
<reference evidence="2" key="1">
    <citation type="journal article" date="2017" name="J. Biotechnol.">
        <title>Complete genome sequence of Novosphingobium resinovorum SA1, a versatile xenobiotic-degrading bacterium capable of utilizing sulfanilic acid.</title>
        <authorList>
            <person name="Hegedus B."/>
            <person name="Kos P.B."/>
            <person name="Balint B."/>
            <person name="Maroti G."/>
            <person name="Gan H.M."/>
            <person name="Perei K."/>
            <person name="Rakhely G."/>
        </authorList>
    </citation>
    <scope>NUCLEOTIDE SEQUENCE [LARGE SCALE GENOMIC DNA]</scope>
    <source>
        <strain evidence="2">SA1</strain>
    </source>
</reference>
<dbReference type="Pfam" id="PF01527">
    <property type="entry name" value="HTH_Tnp_1"/>
    <property type="match status" value="1"/>
</dbReference>
<dbReference type="Proteomes" id="UP000094626">
    <property type="component" value="Plasmid pSA3"/>
</dbReference>
<accession>A0A1D8AG93</accession>
<name>A0A1D8AG93_9SPHN</name>
<protein>
    <recommendedName>
        <fullName evidence="3">Transposase</fullName>
    </recommendedName>
</protein>
<dbReference type="EMBL" id="CP017078">
    <property type="protein sequence ID" value="AOR81128.1"/>
    <property type="molecule type" value="Genomic_DNA"/>
</dbReference>
<sequence>MEPVRRRHERWPDDERDRILAESFTSGKTVAQVSRDNGVGLGLLHYWRRQARAAGTVEELRLVPVTVVGEEHAQMPAVPASPPSMELVVRDVTVRICGAVEAEHLRTVLAAIRE</sequence>